<accession>A0ABX1Y1D3</accession>
<gene>
    <name evidence="1" type="ORF">GC098_22205</name>
</gene>
<evidence type="ECO:0000313" key="1">
    <source>
        <dbReference type="EMBL" id="NOU74076.1"/>
    </source>
</evidence>
<reference evidence="1 2" key="1">
    <citation type="submission" date="2019-10" db="EMBL/GenBank/DDBJ databases">
        <title>Description of Paenibacillus terrestris sp. nov.</title>
        <authorList>
            <person name="Carlier A."/>
            <person name="Qi S."/>
        </authorList>
    </citation>
    <scope>NUCLEOTIDE SEQUENCE [LARGE SCALE GENOMIC DNA]</scope>
    <source>
        <strain evidence="1 2">LMG 31458</strain>
    </source>
</reference>
<sequence>METMTNLIDKQVELSLSGIQQPLKGVLLEVGSDLIVIFNEFHFYYIPIIHLQYLKLDTYASSSSIDPPTEYPFDLQSASISYRKMLMSAKGMFVEIYITGNQSIHGYLTHIMNDYFAFHSPVFHTIFISMKHVKYVIPYHPNTTPYSMKMEHFLVQPSQVTFSRTFDQQLKKLESQFVVLDLGENPSKIGVLHTADHPFLELHTATGKSILHSEHVKTIHLPSVRKGDNWGGRIF</sequence>
<evidence type="ECO:0000313" key="2">
    <source>
        <dbReference type="Proteomes" id="UP000616779"/>
    </source>
</evidence>
<organism evidence="1 2">
    <name type="scientific">Paenibacillus phytorum</name>
    <dbReference type="NCBI Taxonomy" id="2654977"/>
    <lineage>
        <taxon>Bacteria</taxon>
        <taxon>Bacillati</taxon>
        <taxon>Bacillota</taxon>
        <taxon>Bacilli</taxon>
        <taxon>Bacillales</taxon>
        <taxon>Paenibacillaceae</taxon>
        <taxon>Paenibacillus</taxon>
    </lineage>
</organism>
<dbReference type="Proteomes" id="UP000616779">
    <property type="component" value="Unassembled WGS sequence"/>
</dbReference>
<name>A0ABX1Y1D3_9BACL</name>
<dbReference type="EMBL" id="WHOA01000148">
    <property type="protein sequence ID" value="NOU74076.1"/>
    <property type="molecule type" value="Genomic_DNA"/>
</dbReference>
<keyword evidence="2" id="KW-1185">Reference proteome</keyword>
<comment type="caution">
    <text evidence="1">The sequence shown here is derived from an EMBL/GenBank/DDBJ whole genome shotgun (WGS) entry which is preliminary data.</text>
</comment>
<protein>
    <submittedName>
        <fullName evidence="1">DUF2642 domain-containing protein</fullName>
    </submittedName>
</protein>
<proteinExistence type="predicted"/>